<dbReference type="Gene3D" id="3.10.129.10">
    <property type="entry name" value="Hotdog Thioesterase"/>
    <property type="match status" value="1"/>
</dbReference>
<dbReference type="InterPro" id="IPR006683">
    <property type="entry name" value="Thioestr_dom"/>
</dbReference>
<dbReference type="GO" id="GO:0047617">
    <property type="term" value="F:fatty acyl-CoA hydrolase activity"/>
    <property type="evidence" value="ECO:0007669"/>
    <property type="project" value="InterPro"/>
</dbReference>
<accession>A0A5E4ZVH7</accession>
<evidence type="ECO:0000256" key="2">
    <source>
        <dbReference type="ARBA" id="ARBA00022801"/>
    </source>
</evidence>
<name>A0A5E4ZVH7_9BURK</name>
<evidence type="ECO:0000256" key="1">
    <source>
        <dbReference type="ARBA" id="ARBA00008324"/>
    </source>
</evidence>
<gene>
    <name evidence="5" type="ORF">PCA31118_01880</name>
</gene>
<dbReference type="SUPFAM" id="SSF54637">
    <property type="entry name" value="Thioesterase/thiol ester dehydrase-isomerase"/>
    <property type="match status" value="1"/>
</dbReference>
<evidence type="ECO:0000259" key="4">
    <source>
        <dbReference type="Pfam" id="PF03061"/>
    </source>
</evidence>
<organism evidence="5 6">
    <name type="scientific">Pandoraea captiosa</name>
    <dbReference type="NCBI Taxonomy" id="2508302"/>
    <lineage>
        <taxon>Bacteria</taxon>
        <taxon>Pseudomonadati</taxon>
        <taxon>Pseudomonadota</taxon>
        <taxon>Betaproteobacteria</taxon>
        <taxon>Burkholderiales</taxon>
        <taxon>Burkholderiaceae</taxon>
        <taxon>Pandoraea</taxon>
    </lineage>
</organism>
<dbReference type="RefSeq" id="WP_150624934.1">
    <property type="nucleotide sequence ID" value="NZ_CABPSQ010000002.1"/>
</dbReference>
<feature type="region of interest" description="Disordered" evidence="3">
    <location>
        <begin position="1"/>
        <end position="25"/>
    </location>
</feature>
<dbReference type="PANTHER" id="PTHR21660:SF1">
    <property type="entry name" value="ACYL-COENZYME A THIOESTERASE 13"/>
    <property type="match status" value="1"/>
</dbReference>
<dbReference type="Pfam" id="PF03061">
    <property type="entry name" value="4HBT"/>
    <property type="match status" value="1"/>
</dbReference>
<dbReference type="AlphaFoldDB" id="A0A5E4ZVH7"/>
<dbReference type="NCBIfam" id="TIGR00369">
    <property type="entry name" value="unchar_dom_1"/>
    <property type="match status" value="1"/>
</dbReference>
<dbReference type="InterPro" id="IPR029069">
    <property type="entry name" value="HotDog_dom_sf"/>
</dbReference>
<dbReference type="InterPro" id="IPR003736">
    <property type="entry name" value="PAAI_dom"/>
</dbReference>
<protein>
    <submittedName>
        <fullName evidence="5">Thioesterase</fullName>
    </submittedName>
</protein>
<keyword evidence="2" id="KW-0378">Hydrolase</keyword>
<evidence type="ECO:0000313" key="6">
    <source>
        <dbReference type="Proteomes" id="UP000414136"/>
    </source>
</evidence>
<comment type="similarity">
    <text evidence="1">Belongs to the thioesterase PaaI family.</text>
</comment>
<proteinExistence type="inferred from homology"/>
<dbReference type="CDD" id="cd03443">
    <property type="entry name" value="PaaI_thioesterase"/>
    <property type="match status" value="1"/>
</dbReference>
<dbReference type="OrthoDB" id="9813158at2"/>
<dbReference type="PANTHER" id="PTHR21660">
    <property type="entry name" value="THIOESTERASE SUPERFAMILY MEMBER-RELATED"/>
    <property type="match status" value="1"/>
</dbReference>
<sequence length="161" mass="17363">MSTTTHTSQTSQATHSTQSTQSPSTLSVEQVQKAFDHSTFIAWLGMRVTSLDHDAQVIEVEIPFQDAFERGKGTRQWHGGPLAAIIDTVGDFAVGMLVGRGLPTVNFRVDYLRPAIDTDLHAVARVRRLGKSIGVADVDLFNAKGALVAIGRASYATLPTN</sequence>
<keyword evidence="6" id="KW-1185">Reference proteome</keyword>
<dbReference type="InterPro" id="IPR039298">
    <property type="entry name" value="ACOT13"/>
</dbReference>
<dbReference type="EMBL" id="CABPSQ010000002">
    <property type="protein sequence ID" value="VVE65036.1"/>
    <property type="molecule type" value="Genomic_DNA"/>
</dbReference>
<evidence type="ECO:0000313" key="5">
    <source>
        <dbReference type="EMBL" id="VVE65036.1"/>
    </source>
</evidence>
<feature type="domain" description="Thioesterase" evidence="4">
    <location>
        <begin position="77"/>
        <end position="148"/>
    </location>
</feature>
<reference evidence="5 6" key="1">
    <citation type="submission" date="2019-08" db="EMBL/GenBank/DDBJ databases">
        <authorList>
            <person name="Peeters C."/>
        </authorList>
    </citation>
    <scope>NUCLEOTIDE SEQUENCE [LARGE SCALE GENOMIC DNA]</scope>
    <source>
        <strain evidence="5 6">LMG 31118</strain>
    </source>
</reference>
<dbReference type="Proteomes" id="UP000414136">
    <property type="component" value="Unassembled WGS sequence"/>
</dbReference>
<evidence type="ECO:0000256" key="3">
    <source>
        <dbReference type="SAM" id="MobiDB-lite"/>
    </source>
</evidence>